<dbReference type="Proteomes" id="UP000053748">
    <property type="component" value="Unassembled WGS sequence"/>
</dbReference>
<comment type="caution">
    <text evidence="1">The sequence shown here is derived from an EMBL/GenBank/DDBJ whole genome shotgun (WGS) entry which is preliminary data.</text>
</comment>
<dbReference type="AlphaFoldDB" id="A0A2J9VKL4"/>
<dbReference type="OrthoDB" id="1633523at2"/>
<keyword evidence="2" id="KW-1185">Reference proteome</keyword>
<evidence type="ECO:0000313" key="2">
    <source>
        <dbReference type="Proteomes" id="UP000053748"/>
    </source>
</evidence>
<name>A0A2J9VKL4_VIBMI</name>
<organism evidence="1 2">
    <name type="scientific">Vibrio mimicus</name>
    <dbReference type="NCBI Taxonomy" id="674"/>
    <lineage>
        <taxon>Bacteria</taxon>
        <taxon>Pseudomonadati</taxon>
        <taxon>Pseudomonadota</taxon>
        <taxon>Gammaproteobacteria</taxon>
        <taxon>Vibrionales</taxon>
        <taxon>Vibrionaceae</taxon>
        <taxon>Vibrio</taxon>
    </lineage>
</organism>
<accession>A0A2J9VKL4</accession>
<protein>
    <submittedName>
        <fullName evidence="1">Uncharacterized protein</fullName>
    </submittedName>
</protein>
<gene>
    <name evidence="1" type="ORF">AL544_005230</name>
</gene>
<sequence>MAFEIGTALNHRDLLRKIKSLAELNGWTTVMWNQGVIVSEKPAEGVDELILHSTGNSGVESIYMAFKTVFDASKDLHNIHIFASPMFSANANWDSQPLKCRTHVTYWWQNAINYAICLDKDHIKVTGQVSTTTRAFYLGKLELNCSLGHWPRHLIVCGEGIDTAGTWRSKGQGFSTFQCMYGQPIDYLWIDGQWKSSNSELYVFPRQLGAQVTDRAANYSDGNTWTLPMMLLSKTHKALGSFKDCYWIPGDRISTGQQFKSPDLSRTMIAMQNIDRSAHTDFMAWELK</sequence>
<dbReference type="EMBL" id="LOSJ02000001">
    <property type="protein sequence ID" value="PNM64316.1"/>
    <property type="molecule type" value="Genomic_DNA"/>
</dbReference>
<evidence type="ECO:0000313" key="1">
    <source>
        <dbReference type="EMBL" id="PNM64316.1"/>
    </source>
</evidence>
<dbReference type="RefSeq" id="WP_000863486.1">
    <property type="nucleotide sequence ID" value="NZ_CAWMSS010000002.1"/>
</dbReference>
<reference evidence="1" key="1">
    <citation type="submission" date="2017-12" db="EMBL/GenBank/DDBJ databases">
        <title>FDA dAtabase for Regulatory Grade micrObial Sequences (FDA-ARGOS): Supporting development and validation of Infectious Disease Dx tests.</title>
        <authorList>
            <person name="Hoffmann M."/>
            <person name="Allard M."/>
            <person name="Evans P."/>
            <person name="Brown E."/>
            <person name="Tallon L.J."/>
            <person name="Sadzewicz L."/>
            <person name="Sengamalay N."/>
            <person name="Ott S."/>
            <person name="Godinez A."/>
            <person name="Nagaraj S."/>
            <person name="Vavikolanu K."/>
            <person name="Aluvathingal J."/>
            <person name="Nadendla S."/>
            <person name="Hobson J."/>
            <person name="Sichtig H."/>
        </authorList>
    </citation>
    <scope>NUCLEOTIDE SEQUENCE [LARGE SCALE GENOMIC DNA]</scope>
    <source>
        <strain evidence="1">FDAARGOS_113</strain>
    </source>
</reference>
<proteinExistence type="predicted"/>